<evidence type="ECO:0000313" key="2">
    <source>
        <dbReference type="EnsemblPlants" id="ONIVA07G08510.1"/>
    </source>
</evidence>
<dbReference type="Proteomes" id="UP000006591">
    <property type="component" value="Chromosome 7"/>
</dbReference>
<dbReference type="Gramene" id="ONIVA07G08510.1">
    <property type="protein sequence ID" value="ONIVA07G08510.1"/>
    <property type="gene ID" value="ONIVA07G08510"/>
</dbReference>
<dbReference type="EnsemblPlants" id="ONIVA07G08510.1">
    <property type="protein sequence ID" value="ONIVA07G08510.1"/>
    <property type="gene ID" value="ONIVA07G08510"/>
</dbReference>
<proteinExistence type="predicted"/>
<reference evidence="2" key="1">
    <citation type="submission" date="2015-04" db="UniProtKB">
        <authorList>
            <consortium name="EnsemblPlants"/>
        </authorList>
    </citation>
    <scope>IDENTIFICATION</scope>
    <source>
        <strain evidence="2">SL10</strain>
    </source>
</reference>
<evidence type="ECO:0000313" key="3">
    <source>
        <dbReference type="Proteomes" id="UP000006591"/>
    </source>
</evidence>
<dbReference type="AlphaFoldDB" id="A0A0E0HZ29"/>
<reference evidence="2" key="2">
    <citation type="submission" date="2018-04" db="EMBL/GenBank/DDBJ databases">
        <title>OnivRS2 (Oryza nivara Reference Sequence Version 2).</title>
        <authorList>
            <person name="Zhang J."/>
            <person name="Kudrna D."/>
            <person name="Lee S."/>
            <person name="Talag J."/>
            <person name="Rajasekar S."/>
            <person name="Welchert J."/>
            <person name="Hsing Y.-I."/>
            <person name="Wing R.A."/>
        </authorList>
    </citation>
    <scope>NUCLEOTIDE SEQUENCE [LARGE SCALE GENOMIC DNA]</scope>
    <source>
        <strain evidence="2">SL10</strain>
    </source>
</reference>
<feature type="compositionally biased region" description="Gly residues" evidence="1">
    <location>
        <begin position="1"/>
        <end position="10"/>
    </location>
</feature>
<feature type="region of interest" description="Disordered" evidence="1">
    <location>
        <begin position="1"/>
        <end position="51"/>
    </location>
</feature>
<dbReference type="HOGENOM" id="CLU_172817_0_0_1"/>
<organism evidence="2">
    <name type="scientific">Oryza nivara</name>
    <name type="common">Indian wild rice</name>
    <name type="synonym">Oryza sativa f. spontanea</name>
    <dbReference type="NCBI Taxonomy" id="4536"/>
    <lineage>
        <taxon>Eukaryota</taxon>
        <taxon>Viridiplantae</taxon>
        <taxon>Streptophyta</taxon>
        <taxon>Embryophyta</taxon>
        <taxon>Tracheophyta</taxon>
        <taxon>Spermatophyta</taxon>
        <taxon>Magnoliopsida</taxon>
        <taxon>Liliopsida</taxon>
        <taxon>Poales</taxon>
        <taxon>Poaceae</taxon>
        <taxon>BOP clade</taxon>
        <taxon>Oryzoideae</taxon>
        <taxon>Oryzeae</taxon>
        <taxon>Oryzinae</taxon>
        <taxon>Oryza</taxon>
    </lineage>
</organism>
<evidence type="ECO:0000256" key="1">
    <source>
        <dbReference type="SAM" id="MobiDB-lite"/>
    </source>
</evidence>
<name>A0A0E0HZ29_ORYNI</name>
<protein>
    <submittedName>
        <fullName evidence="2">Uncharacterized protein</fullName>
    </submittedName>
</protein>
<sequence length="82" mass="8181">MARRPAGGGTEVAWASSQGRSGGMQRAGSRVLRQVRKSASGGAPGFQAKASLDDHQAGSGYAFGCRNPLGSAVVGRAAIGHA</sequence>
<keyword evidence="3" id="KW-1185">Reference proteome</keyword>
<accession>A0A0E0HZ29</accession>